<dbReference type="InterPro" id="IPR001609">
    <property type="entry name" value="Myosin_head_motor_dom-like"/>
</dbReference>
<dbReference type="Gene3D" id="1.20.120.720">
    <property type="entry name" value="Myosin VI head, motor domain, U50 subdomain"/>
    <property type="match status" value="1"/>
</dbReference>
<keyword evidence="4 6" id="KW-0505">Motor protein</keyword>
<keyword evidence="9" id="KW-1185">Reference proteome</keyword>
<dbReference type="Gene3D" id="1.20.58.530">
    <property type="match status" value="1"/>
</dbReference>
<protein>
    <recommendedName>
        <fullName evidence="7">Myosin motor domain-containing protein</fullName>
    </recommendedName>
</protein>
<dbReference type="GO" id="GO:0007015">
    <property type="term" value="P:actin filament organization"/>
    <property type="evidence" value="ECO:0007669"/>
    <property type="project" value="TreeGrafter"/>
</dbReference>
<evidence type="ECO:0000256" key="1">
    <source>
        <dbReference type="ARBA" id="ARBA00022741"/>
    </source>
</evidence>
<dbReference type="Gene3D" id="1.10.10.820">
    <property type="match status" value="1"/>
</dbReference>
<dbReference type="OrthoDB" id="6108017at2759"/>
<sequence length="1056" mass="118891">MIHPNSVIDLSQVNNFSESLILSCLLDKFDRGHIYTWLGEDVLVSFNPNQDLIDLYSEKNRRAIAEANILHNIPHVYTLAEKCLRRLWSSNKDHSVIISGLSGSGKTETAKHILHYLVYRNYDKRSQNRVIDANRIETTLLKSNVILESFGNAKTICNRNSSRFGKFMCLHFDANQLLIGSSLQIYLLEKPRSLFDRTTLKSSFHAFRLFLSSLTETEMTEFGLDALDDDYIKYITNRRMCAADIAAWKELVHSLIALGFSLVDVEQLRLLLAAIVLLNTVRFLPTSPTRVNVPINNRVRLLSHVNTDSSSSKENCSTIDVNGATAAIHPDDVEKVIQAGRLLGLPYGEVADEFARQLITRCVQAGSGPNTYRSRRLTEYFTTCSVSQAKEQRDCLVKTLYSSLFDFLVQTINDQLNSQSLQNAQREYGILDLFGFEILEENGFEQFCINYANERLHQAFMRIAVNSVQDELNSEGLYRDCLPFNEGHDNSALLTSVKSCAGLLDEVCLLNRVYDRGNRLSNSVDILDAREADWLHRIQTQMASNIHVFVGAETTMTPKAKGSVPLSQRRAVNCFTVRHFAGPVTYSVSGFVAKNFDRLPTHLINWLVDGTRSHLYQSSRSDGVSTPGLIQSVLARVGTAVVAVPNVSVSPSACPSPLQQRNLPAGLITTARSSPSEKHSTTRVHLQRSASKENIKSPTLLGSRRINTVFGNFRSSLNCLMERLETHRTSFVRCIRPVLTSSSATYSVGNFNAQIKSSNLSRLCVDEEHIRSQLIAGGLFDALRVLRAAFPARYKYMDFIRRYRMFWRLCGTQPSETLNNRHIAALNDWYSKLFELEQIPPGRNPSSQRRDTGESETQHRQRIVLLLLILGLQLNPLSDDAGDKESDMDPPEWTALIRQFGRTRIHLTRPQIEHLDRIRDLMRLRAVRVIQRWFRHCLASCSHSPETKIPDVQTPSPGRSQSVACTADAHSWSADGIQNPLLDIQDNISGPSSFATHSTHVVSCRCLPNHISTSKQKPVRYWCSRKLGRLDCLVPFIHVPLAVSTCLTRGLIDAIS</sequence>
<evidence type="ECO:0000256" key="2">
    <source>
        <dbReference type="ARBA" id="ARBA00022840"/>
    </source>
</evidence>
<dbReference type="GO" id="GO:0016020">
    <property type="term" value="C:membrane"/>
    <property type="evidence" value="ECO:0007669"/>
    <property type="project" value="TreeGrafter"/>
</dbReference>
<evidence type="ECO:0000256" key="3">
    <source>
        <dbReference type="ARBA" id="ARBA00023123"/>
    </source>
</evidence>
<feature type="domain" description="Myosin motor" evidence="7">
    <location>
        <begin position="5"/>
        <end position="920"/>
    </location>
</feature>
<dbReference type="PRINTS" id="PR00193">
    <property type="entry name" value="MYOSINHEAVY"/>
</dbReference>
<dbReference type="PANTHER" id="PTHR13140">
    <property type="entry name" value="MYOSIN"/>
    <property type="match status" value="1"/>
</dbReference>
<keyword evidence="2 6" id="KW-0067">ATP-binding</keyword>
<dbReference type="Pfam" id="PF00063">
    <property type="entry name" value="Myosin_head"/>
    <property type="match status" value="1"/>
</dbReference>
<organism evidence="8 9">
    <name type="scientific">Fasciola gigantica</name>
    <name type="common">Giant liver fluke</name>
    <dbReference type="NCBI Taxonomy" id="46835"/>
    <lineage>
        <taxon>Eukaryota</taxon>
        <taxon>Metazoa</taxon>
        <taxon>Spiralia</taxon>
        <taxon>Lophotrochozoa</taxon>
        <taxon>Platyhelminthes</taxon>
        <taxon>Trematoda</taxon>
        <taxon>Digenea</taxon>
        <taxon>Plagiorchiida</taxon>
        <taxon>Echinostomata</taxon>
        <taxon>Echinostomatoidea</taxon>
        <taxon>Fasciolidae</taxon>
        <taxon>Fasciola</taxon>
    </lineage>
</organism>
<dbReference type="InterPro" id="IPR027417">
    <property type="entry name" value="P-loop_NTPase"/>
</dbReference>
<dbReference type="GO" id="GO:0016459">
    <property type="term" value="C:myosin complex"/>
    <property type="evidence" value="ECO:0007669"/>
    <property type="project" value="UniProtKB-KW"/>
</dbReference>
<dbReference type="GO" id="GO:0000146">
    <property type="term" value="F:microfilament motor activity"/>
    <property type="evidence" value="ECO:0007669"/>
    <property type="project" value="TreeGrafter"/>
</dbReference>
<keyword evidence="3 6" id="KW-0518">Myosin</keyword>
<comment type="caution">
    <text evidence="8">The sequence shown here is derived from an EMBL/GenBank/DDBJ whole genome shotgun (WGS) entry which is preliminary data.</text>
</comment>
<comment type="caution">
    <text evidence="6">Lacks conserved residue(s) required for the propagation of feature annotation.</text>
</comment>
<dbReference type="Proteomes" id="UP000316759">
    <property type="component" value="Unassembled WGS sequence"/>
</dbReference>
<name>A0A504YGX8_FASGI</name>
<evidence type="ECO:0000313" key="8">
    <source>
        <dbReference type="EMBL" id="TPP57658.1"/>
    </source>
</evidence>
<dbReference type="STRING" id="46835.A0A504YGX8"/>
<evidence type="ECO:0000256" key="6">
    <source>
        <dbReference type="PROSITE-ProRule" id="PRU00782"/>
    </source>
</evidence>
<proteinExistence type="inferred from homology"/>
<evidence type="ECO:0000256" key="5">
    <source>
        <dbReference type="ARBA" id="ARBA00023203"/>
    </source>
</evidence>
<dbReference type="Gene3D" id="3.40.850.10">
    <property type="entry name" value="Kinesin motor domain"/>
    <property type="match status" value="1"/>
</dbReference>
<evidence type="ECO:0000259" key="7">
    <source>
        <dbReference type="PROSITE" id="PS51456"/>
    </source>
</evidence>
<dbReference type="GO" id="GO:0005737">
    <property type="term" value="C:cytoplasm"/>
    <property type="evidence" value="ECO:0007669"/>
    <property type="project" value="TreeGrafter"/>
</dbReference>
<dbReference type="CDD" id="cd00124">
    <property type="entry name" value="MYSc"/>
    <property type="match status" value="1"/>
</dbReference>
<dbReference type="SUPFAM" id="SSF52540">
    <property type="entry name" value="P-loop containing nucleoside triphosphate hydrolases"/>
    <property type="match status" value="1"/>
</dbReference>
<comment type="similarity">
    <text evidence="6">Belongs to the TRAFAC class myosin-kinesin ATPase superfamily. Myosin family.</text>
</comment>
<keyword evidence="5 6" id="KW-0009">Actin-binding</keyword>
<accession>A0A504YGX8</accession>
<evidence type="ECO:0000313" key="9">
    <source>
        <dbReference type="Proteomes" id="UP000316759"/>
    </source>
</evidence>
<dbReference type="AlphaFoldDB" id="A0A504YGX8"/>
<dbReference type="GO" id="GO:0005524">
    <property type="term" value="F:ATP binding"/>
    <property type="evidence" value="ECO:0007669"/>
    <property type="project" value="UniProtKB-UniRule"/>
</dbReference>
<dbReference type="PROSITE" id="PS51456">
    <property type="entry name" value="MYOSIN_MOTOR"/>
    <property type="match status" value="1"/>
</dbReference>
<dbReference type="PANTHER" id="PTHR13140:SF289">
    <property type="entry name" value="UNCONVENTIONAL MYOSIN-XIX"/>
    <property type="match status" value="1"/>
</dbReference>
<reference evidence="8 9" key="1">
    <citation type="submission" date="2019-04" db="EMBL/GenBank/DDBJ databases">
        <title>Annotation for the trematode Fasciola gigantica.</title>
        <authorList>
            <person name="Choi Y.-J."/>
        </authorList>
    </citation>
    <scope>NUCLEOTIDE SEQUENCE [LARGE SCALE GENOMIC DNA]</scope>
    <source>
        <strain evidence="8">Uganda_cow_1</strain>
    </source>
</reference>
<dbReference type="InterPro" id="IPR036961">
    <property type="entry name" value="Kinesin_motor_dom_sf"/>
</dbReference>
<keyword evidence="1 6" id="KW-0547">Nucleotide-binding</keyword>
<gene>
    <name evidence="8" type="ORF">FGIG_05081</name>
</gene>
<dbReference type="EMBL" id="SUNJ01012943">
    <property type="protein sequence ID" value="TPP57658.1"/>
    <property type="molecule type" value="Genomic_DNA"/>
</dbReference>
<dbReference type="SMART" id="SM00242">
    <property type="entry name" value="MYSc"/>
    <property type="match status" value="1"/>
</dbReference>
<dbReference type="GO" id="GO:0051015">
    <property type="term" value="F:actin filament binding"/>
    <property type="evidence" value="ECO:0007669"/>
    <property type="project" value="TreeGrafter"/>
</dbReference>
<feature type="binding site" evidence="6">
    <location>
        <begin position="100"/>
        <end position="107"/>
    </location>
    <ligand>
        <name>ATP</name>
        <dbReference type="ChEBI" id="CHEBI:30616"/>
    </ligand>
</feature>
<evidence type="ECO:0000256" key="4">
    <source>
        <dbReference type="ARBA" id="ARBA00023175"/>
    </source>
</evidence>